<feature type="domain" description="Trichome birefringence-like N-terminal" evidence="9">
    <location>
        <begin position="119"/>
        <end position="172"/>
    </location>
</feature>
<protein>
    <submittedName>
        <fullName evidence="10">CAS1 domain-containing protein 1</fullName>
    </submittedName>
</protein>
<name>A0A1D1ZCX6_9ARAE</name>
<accession>A0A1D1ZCX6</accession>
<keyword evidence="3" id="KW-0812">Transmembrane</keyword>
<comment type="subcellular location">
    <subcellularLocation>
        <location evidence="1">Golgi apparatus membrane</location>
        <topology evidence="1">Single-pass type II membrane protein</topology>
    </subcellularLocation>
</comment>
<dbReference type="Pfam" id="PF14416">
    <property type="entry name" value="PMR5N"/>
    <property type="match status" value="1"/>
</dbReference>
<dbReference type="GO" id="GO:0000139">
    <property type="term" value="C:Golgi membrane"/>
    <property type="evidence" value="ECO:0007669"/>
    <property type="project" value="UniProtKB-SubCell"/>
</dbReference>
<feature type="non-terminal residue" evidence="10">
    <location>
        <position position="279"/>
    </location>
</feature>
<proteinExistence type="inferred from homology"/>
<dbReference type="InterPro" id="IPR026057">
    <property type="entry name" value="TBL_C"/>
</dbReference>
<dbReference type="Pfam" id="PF13839">
    <property type="entry name" value="PC-Esterase"/>
    <property type="match status" value="1"/>
</dbReference>
<dbReference type="PANTHER" id="PTHR13533:SF32">
    <property type="entry name" value="PROTEIN TRICHOME BIREFRINGENCE-LIKE 14"/>
    <property type="match status" value="1"/>
</dbReference>
<dbReference type="GO" id="GO:0045492">
    <property type="term" value="P:xylan biosynthetic process"/>
    <property type="evidence" value="ECO:0007669"/>
    <property type="project" value="TreeGrafter"/>
</dbReference>
<evidence type="ECO:0000256" key="3">
    <source>
        <dbReference type="ARBA" id="ARBA00022692"/>
    </source>
</evidence>
<keyword evidence="4" id="KW-0735">Signal-anchor</keyword>
<evidence type="ECO:0000256" key="7">
    <source>
        <dbReference type="ARBA" id="ARBA00023136"/>
    </source>
</evidence>
<organism evidence="10">
    <name type="scientific">Anthurium amnicola</name>
    <dbReference type="NCBI Taxonomy" id="1678845"/>
    <lineage>
        <taxon>Eukaryota</taxon>
        <taxon>Viridiplantae</taxon>
        <taxon>Streptophyta</taxon>
        <taxon>Embryophyta</taxon>
        <taxon>Tracheophyta</taxon>
        <taxon>Spermatophyta</taxon>
        <taxon>Magnoliopsida</taxon>
        <taxon>Liliopsida</taxon>
        <taxon>Araceae</taxon>
        <taxon>Pothoideae</taxon>
        <taxon>Potheae</taxon>
        <taxon>Anthurium</taxon>
    </lineage>
</organism>
<evidence type="ECO:0000256" key="1">
    <source>
        <dbReference type="ARBA" id="ARBA00004323"/>
    </source>
</evidence>
<dbReference type="GO" id="GO:0009834">
    <property type="term" value="P:plant-type secondary cell wall biogenesis"/>
    <property type="evidence" value="ECO:0007669"/>
    <property type="project" value="TreeGrafter"/>
</dbReference>
<evidence type="ECO:0000313" key="10">
    <source>
        <dbReference type="EMBL" id="JAT64766.1"/>
    </source>
</evidence>
<evidence type="ECO:0000256" key="4">
    <source>
        <dbReference type="ARBA" id="ARBA00022968"/>
    </source>
</evidence>
<evidence type="ECO:0000259" key="8">
    <source>
        <dbReference type="Pfam" id="PF13839"/>
    </source>
</evidence>
<comment type="similarity">
    <text evidence="2">Belongs to the PC-esterase family. TBL subfamily.</text>
</comment>
<keyword evidence="6" id="KW-0333">Golgi apparatus</keyword>
<dbReference type="GO" id="GO:1990538">
    <property type="term" value="F:xylan O-acetyltransferase activity"/>
    <property type="evidence" value="ECO:0007669"/>
    <property type="project" value="UniProtKB-ARBA"/>
</dbReference>
<keyword evidence="5" id="KW-1133">Transmembrane helix</keyword>
<evidence type="ECO:0000256" key="5">
    <source>
        <dbReference type="ARBA" id="ARBA00022989"/>
    </source>
</evidence>
<dbReference type="EMBL" id="GDJX01003170">
    <property type="protein sequence ID" value="JAT64766.1"/>
    <property type="molecule type" value="Transcribed_RNA"/>
</dbReference>
<sequence length="279" mass="31434">MKGSSFYGVRGKQISLTLIAVVCTSLLVWAWEKTPLVATLLPQQEQLDIIPPATYVESTSEDTNHTNSRVETLDIVKVDAKGQGDIVASSAPMTSPVMSTNGNMKEREVPSVIAMENSGCNYAKGKWVADDKRPLYSGFECKQWLSPMWACRLTQRTYFTYENFRWQPENCEMQDFEGSAFLRRMQDKTIALVGDSLGRQQFQSLMCMVTGGKETEVQDVGLEFGLVKARGAIRPDGWAYRFRDTNTTILYYWSASLCELEPLNVSDPSTNYAMHLDRP</sequence>
<evidence type="ECO:0000256" key="6">
    <source>
        <dbReference type="ARBA" id="ARBA00023034"/>
    </source>
</evidence>
<evidence type="ECO:0000259" key="9">
    <source>
        <dbReference type="Pfam" id="PF14416"/>
    </source>
</evidence>
<dbReference type="InterPro" id="IPR025846">
    <property type="entry name" value="TBL_N"/>
</dbReference>
<evidence type="ECO:0000256" key="2">
    <source>
        <dbReference type="ARBA" id="ARBA00007727"/>
    </source>
</evidence>
<keyword evidence="7" id="KW-0472">Membrane</keyword>
<gene>
    <name evidence="10" type="primary">CASD1_8</name>
    <name evidence="10" type="ORF">g.25546</name>
</gene>
<dbReference type="AlphaFoldDB" id="A0A1D1ZCX6"/>
<dbReference type="PANTHER" id="PTHR13533">
    <property type="entry name" value="N-ACETYLNEURAMINATE 9-O-ACETYLTRANSFERASE"/>
    <property type="match status" value="1"/>
</dbReference>
<dbReference type="GO" id="GO:0010411">
    <property type="term" value="P:xyloglucan metabolic process"/>
    <property type="evidence" value="ECO:0007669"/>
    <property type="project" value="TreeGrafter"/>
</dbReference>
<reference evidence="10" key="1">
    <citation type="submission" date="2015-07" db="EMBL/GenBank/DDBJ databases">
        <title>Transcriptome Assembly of Anthurium amnicola.</title>
        <authorList>
            <person name="Suzuki J."/>
        </authorList>
    </citation>
    <scope>NUCLEOTIDE SEQUENCE</scope>
</reference>
<feature type="domain" description="Trichome birefringence-like C-terminal" evidence="8">
    <location>
        <begin position="175"/>
        <end position="278"/>
    </location>
</feature>